<name>A0ABT5GD17_9MICO</name>
<dbReference type="Proteomes" id="UP001150259">
    <property type="component" value="Unassembled WGS sequence"/>
</dbReference>
<dbReference type="EMBL" id="JAPFQL010000006">
    <property type="protein sequence ID" value="MDC5696177.1"/>
    <property type="molecule type" value="Genomic_DNA"/>
</dbReference>
<evidence type="ECO:0000313" key="2">
    <source>
        <dbReference type="Proteomes" id="UP001150259"/>
    </source>
</evidence>
<protein>
    <submittedName>
        <fullName evidence="1">AAA family ATPase</fullName>
    </submittedName>
</protein>
<sequence length="139" mass="15421">MHLVCVIGPPAVGKMTVGRALGDLTGYRLFHNHQSIEPLLGVFDFGSESFERLNHMIRLAVLREAVAAGLPGLVFTFAWDFDDPADTAEVERLIAPVVDAGEPVDFVELWADQQVRLAREDSPERTAERIVSLLRLPRT</sequence>
<reference evidence="1 2" key="1">
    <citation type="submission" date="2022-11" db="EMBL/GenBank/DDBJ databases">
        <title>Anaerobic phenanthrene biodegradation by a DNRA strain PheN6.</title>
        <authorList>
            <person name="Zhang Z."/>
        </authorList>
    </citation>
    <scope>NUCLEOTIDE SEQUENCE [LARGE SCALE GENOMIC DNA]</scope>
    <source>
        <strain evidence="1 2">PheN6</strain>
    </source>
</reference>
<gene>
    <name evidence="1" type="ORF">OO014_02835</name>
</gene>
<dbReference type="SUPFAM" id="SSF52540">
    <property type="entry name" value="P-loop containing nucleoside triphosphate hydrolases"/>
    <property type="match status" value="1"/>
</dbReference>
<dbReference type="Gene3D" id="3.40.50.300">
    <property type="entry name" value="P-loop containing nucleotide triphosphate hydrolases"/>
    <property type="match status" value="1"/>
</dbReference>
<proteinExistence type="predicted"/>
<keyword evidence="2" id="KW-1185">Reference proteome</keyword>
<dbReference type="RefSeq" id="WP_272460751.1">
    <property type="nucleotide sequence ID" value="NZ_JAPFQL010000006.1"/>
</dbReference>
<dbReference type="InterPro" id="IPR027417">
    <property type="entry name" value="P-loop_NTPase"/>
</dbReference>
<comment type="caution">
    <text evidence="1">The sequence shown here is derived from an EMBL/GenBank/DDBJ whole genome shotgun (WGS) entry which is preliminary data.</text>
</comment>
<accession>A0ABT5GD17</accession>
<organism evidence="1 2">
    <name type="scientific">Intrasporangium calvum</name>
    <dbReference type="NCBI Taxonomy" id="53358"/>
    <lineage>
        <taxon>Bacteria</taxon>
        <taxon>Bacillati</taxon>
        <taxon>Actinomycetota</taxon>
        <taxon>Actinomycetes</taxon>
        <taxon>Micrococcales</taxon>
        <taxon>Intrasporangiaceae</taxon>
        <taxon>Intrasporangium</taxon>
    </lineage>
</organism>
<evidence type="ECO:0000313" key="1">
    <source>
        <dbReference type="EMBL" id="MDC5696177.1"/>
    </source>
</evidence>